<feature type="transmembrane region" description="Helical" evidence="2">
    <location>
        <begin position="240"/>
        <end position="264"/>
    </location>
</feature>
<evidence type="ECO:0000313" key="3">
    <source>
        <dbReference type="EMBL" id="QEV47174.1"/>
    </source>
</evidence>
<dbReference type="AlphaFoldDB" id="A0A5J6JEQ3"/>
<reference evidence="3 4" key="1">
    <citation type="submission" date="2017-09" db="EMBL/GenBank/DDBJ databases">
        <authorList>
            <person name="Lee N."/>
            <person name="Cho B.-K."/>
        </authorList>
    </citation>
    <scope>NUCLEOTIDE SEQUENCE [LARGE SCALE GENOMIC DNA]</scope>
    <source>
        <strain evidence="3 4">ATCC 27476</strain>
    </source>
</reference>
<feature type="transmembrane region" description="Helical" evidence="2">
    <location>
        <begin position="319"/>
        <end position="352"/>
    </location>
</feature>
<organism evidence="3 4">
    <name type="scientific">Streptomyces vinaceus</name>
    <dbReference type="NCBI Taxonomy" id="1960"/>
    <lineage>
        <taxon>Bacteria</taxon>
        <taxon>Bacillati</taxon>
        <taxon>Actinomycetota</taxon>
        <taxon>Actinomycetes</taxon>
        <taxon>Kitasatosporales</taxon>
        <taxon>Streptomycetaceae</taxon>
        <taxon>Streptomyces</taxon>
    </lineage>
</organism>
<dbReference type="PANTHER" id="PTHR33133">
    <property type="entry name" value="OS08G0107100 PROTEIN-RELATED"/>
    <property type="match status" value="1"/>
</dbReference>
<sequence>MNDSPGRAVPGPSPSDGERPGAPDGRDGAAEGAQAPAQQPPAGGPKWSAEQPPPGEWSSPGTPQAPQTPQPPHPQPQPGAGWGSYAGPRAGQGQYGPYGSAGGPGQWGKPPAAKPGVIPLRPLDLGEILDGAVATMRSHWRSVLPITLVVATVVQVISVLVQKYTLSDLPVTSAEEPSVSDVVDTLGGSMLALVANGFIQLIGTIVATAMLTMIFSRAVLGHTSTIGAAWREARPQLLRLLGLTLLLGIGGVLLVGVLIAPGIALGNIDLGLLGGCVALPLLLWLGIKFSLASPALMLEKSSVATSLRRSSRLVQGSWWRIFGITALTGIITTFVAGIIVWPLTALGVAIGLVDAGATGLETGAVMNGWAPLILSAVGAVIAQTITMPIQSGVTVLLYVDQRIRREALDLELARAAGLENYGSDAAAPPTGG</sequence>
<evidence type="ECO:0000313" key="4">
    <source>
        <dbReference type="Proteomes" id="UP000325563"/>
    </source>
</evidence>
<evidence type="ECO:0000256" key="2">
    <source>
        <dbReference type="SAM" id="Phobius"/>
    </source>
</evidence>
<feature type="transmembrane region" description="Helical" evidence="2">
    <location>
        <begin position="372"/>
        <end position="399"/>
    </location>
</feature>
<dbReference type="KEGG" id="svn:CP980_20645"/>
<dbReference type="Proteomes" id="UP000325563">
    <property type="component" value="Chromosome"/>
</dbReference>
<protein>
    <recommendedName>
        <fullName evidence="5">Glycerophosphoryl diester phosphodiesterase membrane domain-containing protein</fullName>
    </recommendedName>
</protein>
<gene>
    <name evidence="3" type="ORF">CP980_20645</name>
</gene>
<proteinExistence type="predicted"/>
<feature type="compositionally biased region" description="Pro residues" evidence="1">
    <location>
        <begin position="66"/>
        <end position="77"/>
    </location>
</feature>
<accession>A0A5J6JEQ3</accession>
<dbReference type="RefSeq" id="WP_150528787.1">
    <property type="nucleotide sequence ID" value="NZ_BNBW01000004.1"/>
</dbReference>
<keyword evidence="4" id="KW-1185">Reference proteome</keyword>
<feature type="compositionally biased region" description="Basic and acidic residues" evidence="1">
    <location>
        <begin position="16"/>
        <end position="29"/>
    </location>
</feature>
<feature type="transmembrane region" description="Helical" evidence="2">
    <location>
        <begin position="270"/>
        <end position="298"/>
    </location>
</feature>
<feature type="transmembrane region" description="Helical" evidence="2">
    <location>
        <begin position="143"/>
        <end position="161"/>
    </location>
</feature>
<evidence type="ECO:0000256" key="1">
    <source>
        <dbReference type="SAM" id="MobiDB-lite"/>
    </source>
</evidence>
<keyword evidence="2" id="KW-0812">Transmembrane</keyword>
<dbReference type="PANTHER" id="PTHR33133:SF1">
    <property type="entry name" value="EXPRESSED PROTEIN-RELATED"/>
    <property type="match status" value="1"/>
</dbReference>
<name>A0A5J6JEQ3_STRVI</name>
<dbReference type="EMBL" id="CP023692">
    <property type="protein sequence ID" value="QEV47174.1"/>
    <property type="molecule type" value="Genomic_DNA"/>
</dbReference>
<feature type="compositionally biased region" description="Gly residues" evidence="1">
    <location>
        <begin position="93"/>
        <end position="106"/>
    </location>
</feature>
<evidence type="ECO:0008006" key="5">
    <source>
        <dbReference type="Google" id="ProtNLM"/>
    </source>
</evidence>
<feature type="region of interest" description="Disordered" evidence="1">
    <location>
        <begin position="1"/>
        <end position="113"/>
    </location>
</feature>
<dbReference type="GeneID" id="95612951"/>
<feature type="transmembrane region" description="Helical" evidence="2">
    <location>
        <begin position="198"/>
        <end position="220"/>
    </location>
</feature>
<keyword evidence="2" id="KW-0472">Membrane</keyword>
<keyword evidence="2" id="KW-1133">Transmembrane helix</keyword>